<dbReference type="AlphaFoldDB" id="A0A8C4QHC2"/>
<dbReference type="OMA" id="PRQRIYS"/>
<dbReference type="InterPro" id="IPR010614">
    <property type="entry name" value="RAD3-like_helicase_DEAD"/>
</dbReference>
<keyword evidence="4" id="KW-0547">Nucleotide-binding</keyword>
<dbReference type="GeneTree" id="ENSGT00950000182970"/>
<organism evidence="12 13">
    <name type="scientific">Eptatretus burgeri</name>
    <name type="common">Inshore hagfish</name>
    <dbReference type="NCBI Taxonomy" id="7764"/>
    <lineage>
        <taxon>Eukaryota</taxon>
        <taxon>Metazoa</taxon>
        <taxon>Chordata</taxon>
        <taxon>Craniata</taxon>
        <taxon>Vertebrata</taxon>
        <taxon>Cyclostomata</taxon>
        <taxon>Myxini</taxon>
        <taxon>Myxiniformes</taxon>
        <taxon>Myxinidae</taxon>
        <taxon>Eptatretinae</taxon>
        <taxon>Eptatretus</taxon>
    </lineage>
</organism>
<dbReference type="GO" id="GO:1990700">
    <property type="term" value="P:nucleolar chromatin organization"/>
    <property type="evidence" value="ECO:0007669"/>
    <property type="project" value="Ensembl"/>
</dbReference>
<dbReference type="InterPro" id="IPR006554">
    <property type="entry name" value="Helicase-like_DEXD_c2"/>
</dbReference>
<dbReference type="GO" id="GO:0034085">
    <property type="term" value="P:establishment of sister chromatid cohesion"/>
    <property type="evidence" value="ECO:0007669"/>
    <property type="project" value="TreeGrafter"/>
</dbReference>
<dbReference type="InterPro" id="IPR006555">
    <property type="entry name" value="ATP-dep_Helicase_C"/>
</dbReference>
<reference evidence="12" key="2">
    <citation type="submission" date="2025-09" db="UniProtKB">
        <authorList>
            <consortium name="Ensembl"/>
        </authorList>
    </citation>
    <scope>IDENTIFICATION</scope>
</reference>
<evidence type="ECO:0000256" key="10">
    <source>
        <dbReference type="ARBA" id="ARBA00023235"/>
    </source>
</evidence>
<dbReference type="GO" id="GO:0005524">
    <property type="term" value="F:ATP binding"/>
    <property type="evidence" value="ECO:0007669"/>
    <property type="project" value="UniProtKB-KW"/>
</dbReference>
<keyword evidence="10" id="KW-0413">Isomerase</keyword>
<proteinExistence type="inferred from homology"/>
<dbReference type="SUPFAM" id="SSF52540">
    <property type="entry name" value="P-loop containing nucleoside triphosphate hydrolases"/>
    <property type="match status" value="1"/>
</dbReference>
<dbReference type="Gene3D" id="3.40.50.300">
    <property type="entry name" value="P-loop containing nucleotide triphosphate hydrolases"/>
    <property type="match status" value="3"/>
</dbReference>
<dbReference type="Pfam" id="PF06733">
    <property type="entry name" value="DEAD_2"/>
    <property type="match status" value="1"/>
</dbReference>
<keyword evidence="8" id="KW-0408">Iron</keyword>
<dbReference type="PANTHER" id="PTHR11472">
    <property type="entry name" value="DNA REPAIR DEAD HELICASE RAD3/XP-D SUBFAMILY MEMBER"/>
    <property type="match status" value="1"/>
</dbReference>
<evidence type="ECO:0000256" key="4">
    <source>
        <dbReference type="ARBA" id="ARBA00022741"/>
    </source>
</evidence>
<evidence type="ECO:0000256" key="1">
    <source>
        <dbReference type="ARBA" id="ARBA00001966"/>
    </source>
</evidence>
<accession>A0A8C4QHC2</accession>
<dbReference type="SMART" id="SM00491">
    <property type="entry name" value="HELICc2"/>
    <property type="match status" value="1"/>
</dbReference>
<dbReference type="Proteomes" id="UP000694388">
    <property type="component" value="Unplaced"/>
</dbReference>
<dbReference type="GO" id="GO:0051536">
    <property type="term" value="F:iron-sulfur cluster binding"/>
    <property type="evidence" value="ECO:0007669"/>
    <property type="project" value="UniProtKB-KW"/>
</dbReference>
<keyword evidence="7" id="KW-0067">ATP-binding</keyword>
<comment type="similarity">
    <text evidence="2">Belongs to the DEAD box helicase family. DEAH subfamily. DDX11/CHL1 sub-subfamily.</text>
</comment>
<dbReference type="PROSITE" id="PS51193">
    <property type="entry name" value="HELICASE_ATP_BIND_2"/>
    <property type="match status" value="1"/>
</dbReference>
<feature type="domain" description="Helicase ATP-binding" evidence="11">
    <location>
        <begin position="1"/>
        <end position="363"/>
    </location>
</feature>
<evidence type="ECO:0000256" key="6">
    <source>
        <dbReference type="ARBA" id="ARBA00022806"/>
    </source>
</evidence>
<dbReference type="GO" id="GO:0016818">
    <property type="term" value="F:hydrolase activity, acting on acid anhydrides, in phosphorus-containing anhydrides"/>
    <property type="evidence" value="ECO:0007669"/>
    <property type="project" value="InterPro"/>
</dbReference>
<reference evidence="12" key="1">
    <citation type="submission" date="2025-08" db="UniProtKB">
        <authorList>
            <consortium name="Ensembl"/>
        </authorList>
    </citation>
    <scope>IDENTIFICATION</scope>
</reference>
<dbReference type="InterPro" id="IPR027417">
    <property type="entry name" value="P-loop_NTPase"/>
</dbReference>
<evidence type="ECO:0000256" key="7">
    <source>
        <dbReference type="ARBA" id="ARBA00022840"/>
    </source>
</evidence>
<dbReference type="InterPro" id="IPR014013">
    <property type="entry name" value="Helic_SF1/SF2_ATP-bd_DinG/Rad3"/>
</dbReference>
<dbReference type="PANTHER" id="PTHR11472:SF41">
    <property type="entry name" value="ATP-DEPENDENT DNA HELICASE DDX11-RELATED"/>
    <property type="match status" value="1"/>
</dbReference>
<evidence type="ECO:0000256" key="9">
    <source>
        <dbReference type="ARBA" id="ARBA00023014"/>
    </source>
</evidence>
<evidence type="ECO:0000259" key="11">
    <source>
        <dbReference type="PROSITE" id="PS51193"/>
    </source>
</evidence>
<evidence type="ECO:0000256" key="8">
    <source>
        <dbReference type="ARBA" id="ARBA00023004"/>
    </source>
</evidence>
<comment type="cofactor">
    <cofactor evidence="1">
        <name>[4Fe-4S] cluster</name>
        <dbReference type="ChEBI" id="CHEBI:49883"/>
    </cofactor>
</comment>
<dbReference type="SMART" id="SM00488">
    <property type="entry name" value="DEXDc2"/>
    <property type="match status" value="1"/>
</dbReference>
<name>A0A8C4QHC2_EPTBU</name>
<dbReference type="GO" id="GO:0003677">
    <property type="term" value="F:DNA binding"/>
    <property type="evidence" value="ECO:0007669"/>
    <property type="project" value="InterPro"/>
</dbReference>
<keyword evidence="6" id="KW-0347">Helicase</keyword>
<dbReference type="GO" id="GO:0009303">
    <property type="term" value="P:rRNA transcription"/>
    <property type="evidence" value="ECO:0007669"/>
    <property type="project" value="Ensembl"/>
</dbReference>
<keyword evidence="5" id="KW-0378">Hydrolase</keyword>
<dbReference type="Pfam" id="PF13307">
    <property type="entry name" value="Helicase_C_2"/>
    <property type="match status" value="1"/>
</dbReference>
<evidence type="ECO:0000256" key="2">
    <source>
        <dbReference type="ARBA" id="ARBA00008435"/>
    </source>
</evidence>
<dbReference type="GO" id="GO:0005634">
    <property type="term" value="C:nucleus"/>
    <property type="evidence" value="ECO:0007669"/>
    <property type="project" value="TreeGrafter"/>
</dbReference>
<dbReference type="GO" id="GO:1901836">
    <property type="term" value="P:regulation of transcription of nucleolar large rRNA by RNA polymerase I"/>
    <property type="evidence" value="ECO:0007669"/>
    <property type="project" value="Ensembl"/>
</dbReference>
<keyword evidence="9" id="KW-0411">Iron-sulfur</keyword>
<dbReference type="Ensembl" id="ENSEBUT00000015934.1">
    <property type="protein sequence ID" value="ENSEBUP00000015358.1"/>
    <property type="gene ID" value="ENSEBUG00000009670.1"/>
</dbReference>
<protein>
    <submittedName>
        <fullName evidence="12">DEAD/H (Asp-Glu-Ala-Asp/His) box helicase 11</fullName>
    </submittedName>
</protein>
<evidence type="ECO:0000313" key="13">
    <source>
        <dbReference type="Proteomes" id="UP000694388"/>
    </source>
</evidence>
<dbReference type="GO" id="GO:0003678">
    <property type="term" value="F:DNA helicase activity"/>
    <property type="evidence" value="ECO:0007669"/>
    <property type="project" value="InterPro"/>
</dbReference>
<keyword evidence="13" id="KW-1185">Reference proteome</keyword>
<evidence type="ECO:0000256" key="3">
    <source>
        <dbReference type="ARBA" id="ARBA00022723"/>
    </source>
</evidence>
<dbReference type="GO" id="GO:0046872">
    <property type="term" value="F:metal ion binding"/>
    <property type="evidence" value="ECO:0007669"/>
    <property type="project" value="UniProtKB-KW"/>
</dbReference>
<sequence length="668" mass="74460">MFPFPFPPYGIQREFMQVLYRVLEEEKVGIFESPTGTGKSLSLICGALTWLHDFEERKKQEDSKLLATLVEKRRKDNNGATEAEVKEVSTKPGAEPDWIMVQLREKEEKEKLQHIEDETAKLMAISKGVVSANAITNDGKCASSIDDDDDDLTLIINLIQIYYCSRTHSQLSQFIHEVQRSPFGNNVRLVVLASRQNLCVNEDVRRLGSLQMINDACLELQKGRKESKGDKQKNSRVCCPFRRPAALRVLQAETLAQIRDVEETCTRGRELSACPYYTSRSAVPAAQLVVLPYQSLLHGPTRRAARLSLRGQVVIVDEAHNLMDTIMAIHSSEINGAQVCMKNHSYFICRLKAKNIMYITQLIFVLSCFIRHPLLHAAAAHSSCLSSAGTVACSSLQFMMLNPAVHFADIVQDCRSLIIAGGTMQPIDDLKQQLLLASGVKTERIVEFSCGTIIFFEMDEAGRAIANISTVVPGGLVCFFPSYNYLRLMHARWQSSGLLARLAARKTVFEEPKKASLVDKVLNDYSRCIQICVATRATMTGAILLSVVGGKMSEGINFSDNLARCVVMVGMPYPNITSPELKEKMKYLDKRLVRLSAGSLLCDNLSIRHSGDFASVVLMDVRYSRPSIRQWLPAWIGAQTQIYPNFGPAVAALRRVSCAFGEEKCVQC</sequence>
<keyword evidence="3" id="KW-0479">Metal-binding</keyword>
<dbReference type="InterPro" id="IPR045028">
    <property type="entry name" value="DinG/Rad3-like"/>
</dbReference>
<evidence type="ECO:0000313" key="12">
    <source>
        <dbReference type="Ensembl" id="ENSEBUP00000015358.1"/>
    </source>
</evidence>
<evidence type="ECO:0000256" key="5">
    <source>
        <dbReference type="ARBA" id="ARBA00022801"/>
    </source>
</evidence>